<dbReference type="SUPFAM" id="SSF48403">
    <property type="entry name" value="Ankyrin repeat"/>
    <property type="match status" value="1"/>
</dbReference>
<dbReference type="PROSITE" id="PS00107">
    <property type="entry name" value="PROTEIN_KINASE_ATP"/>
    <property type="match status" value="1"/>
</dbReference>
<dbReference type="GO" id="GO:0005524">
    <property type="term" value="F:ATP binding"/>
    <property type="evidence" value="ECO:0007669"/>
    <property type="project" value="UniProtKB-UniRule"/>
</dbReference>
<dbReference type="Pfam" id="PF12796">
    <property type="entry name" value="Ank_2"/>
    <property type="match status" value="4"/>
</dbReference>
<dbReference type="InterPro" id="IPR036770">
    <property type="entry name" value="Ankyrin_rpt-contain_sf"/>
</dbReference>
<feature type="repeat" description="ANK" evidence="3">
    <location>
        <begin position="216"/>
        <end position="248"/>
    </location>
</feature>
<dbReference type="PRINTS" id="PR00109">
    <property type="entry name" value="TYRKINASE"/>
</dbReference>
<feature type="repeat" description="ANK" evidence="3">
    <location>
        <begin position="376"/>
        <end position="408"/>
    </location>
</feature>
<evidence type="ECO:0000313" key="6">
    <source>
        <dbReference type="EMBL" id="VDD92691.1"/>
    </source>
</evidence>
<dbReference type="AlphaFoldDB" id="A0A0N4VBP4"/>
<dbReference type="Gene3D" id="1.25.40.20">
    <property type="entry name" value="Ankyrin repeat-containing domain"/>
    <property type="match status" value="3"/>
</dbReference>
<feature type="repeat" description="ANK" evidence="3">
    <location>
        <begin position="183"/>
        <end position="215"/>
    </location>
</feature>
<feature type="binding site" evidence="4">
    <location>
        <position position="583"/>
    </location>
    <ligand>
        <name>ATP</name>
        <dbReference type="ChEBI" id="CHEBI:30616"/>
    </ligand>
</feature>
<dbReference type="PROSITE" id="PS50011">
    <property type="entry name" value="PROTEIN_KINASE_DOM"/>
    <property type="match status" value="1"/>
</dbReference>
<feature type="repeat" description="ANK" evidence="3">
    <location>
        <begin position="287"/>
        <end position="308"/>
    </location>
</feature>
<name>A0A0N4VBP4_ENTVE</name>
<evidence type="ECO:0000259" key="5">
    <source>
        <dbReference type="PROSITE" id="PS50011"/>
    </source>
</evidence>
<dbReference type="PROSITE" id="PS50297">
    <property type="entry name" value="ANK_REP_REGION"/>
    <property type="match status" value="7"/>
</dbReference>
<dbReference type="InterPro" id="IPR002110">
    <property type="entry name" value="Ankyrin_rpt"/>
</dbReference>
<dbReference type="InterPro" id="IPR017441">
    <property type="entry name" value="Protein_kinase_ATP_BS"/>
</dbReference>
<keyword evidence="2 3" id="KW-0040">ANK repeat</keyword>
<evidence type="ECO:0000256" key="1">
    <source>
        <dbReference type="ARBA" id="ARBA00022737"/>
    </source>
</evidence>
<dbReference type="OrthoDB" id="339325at2759"/>
<reference evidence="6 7" key="2">
    <citation type="submission" date="2018-10" db="EMBL/GenBank/DDBJ databases">
        <authorList>
            <consortium name="Pathogen Informatics"/>
        </authorList>
    </citation>
    <scope>NUCLEOTIDE SEQUENCE [LARGE SCALE GENOMIC DNA]</scope>
</reference>
<proteinExistence type="predicted"/>
<feature type="repeat" description="ANK" evidence="3">
    <location>
        <begin position="154"/>
        <end position="182"/>
    </location>
</feature>
<dbReference type="PANTHER" id="PTHR24171">
    <property type="entry name" value="ANKYRIN REPEAT DOMAIN-CONTAINING PROTEIN 39-RELATED"/>
    <property type="match status" value="1"/>
</dbReference>
<dbReference type="Gene3D" id="1.10.510.10">
    <property type="entry name" value="Transferase(Phosphotransferase) domain 1"/>
    <property type="match status" value="1"/>
</dbReference>
<feature type="repeat" description="ANK" evidence="3">
    <location>
        <begin position="117"/>
        <end position="149"/>
    </location>
</feature>
<evidence type="ECO:0000256" key="3">
    <source>
        <dbReference type="PROSITE-ProRule" id="PRU00023"/>
    </source>
</evidence>
<feature type="domain" description="Protein kinase" evidence="5">
    <location>
        <begin position="556"/>
        <end position="823"/>
    </location>
</feature>
<feature type="repeat" description="ANK" evidence="3">
    <location>
        <begin position="249"/>
        <end position="281"/>
    </location>
</feature>
<dbReference type="GO" id="GO:0004672">
    <property type="term" value="F:protein kinase activity"/>
    <property type="evidence" value="ECO:0007669"/>
    <property type="project" value="InterPro"/>
</dbReference>
<dbReference type="Pfam" id="PF07714">
    <property type="entry name" value="PK_Tyr_Ser-Thr"/>
    <property type="match status" value="1"/>
</dbReference>
<dbReference type="InterPro" id="IPR011009">
    <property type="entry name" value="Kinase-like_dom_sf"/>
</dbReference>
<dbReference type="EMBL" id="UXUI01008925">
    <property type="protein sequence ID" value="VDD92691.1"/>
    <property type="molecule type" value="Genomic_DNA"/>
</dbReference>
<reference evidence="8" key="1">
    <citation type="submission" date="2017-02" db="UniProtKB">
        <authorList>
            <consortium name="WormBaseParasite"/>
        </authorList>
    </citation>
    <scope>IDENTIFICATION</scope>
</reference>
<organism evidence="8">
    <name type="scientific">Enterobius vermicularis</name>
    <name type="common">Human pinworm</name>
    <dbReference type="NCBI Taxonomy" id="51028"/>
    <lineage>
        <taxon>Eukaryota</taxon>
        <taxon>Metazoa</taxon>
        <taxon>Ecdysozoa</taxon>
        <taxon>Nematoda</taxon>
        <taxon>Chromadorea</taxon>
        <taxon>Rhabditida</taxon>
        <taxon>Spirurina</taxon>
        <taxon>Oxyuridomorpha</taxon>
        <taxon>Oxyuroidea</taxon>
        <taxon>Oxyuridae</taxon>
        <taxon>Enterobius</taxon>
    </lineage>
</organism>
<dbReference type="WBParaSite" id="EVEC_0000795801-mRNA-1">
    <property type="protein sequence ID" value="EVEC_0000795801-mRNA-1"/>
    <property type="gene ID" value="EVEC_0000795801"/>
</dbReference>
<dbReference type="SUPFAM" id="SSF56112">
    <property type="entry name" value="Protein kinase-like (PK-like)"/>
    <property type="match status" value="1"/>
</dbReference>
<dbReference type="InterPro" id="IPR001245">
    <property type="entry name" value="Ser-Thr/Tyr_kinase_cat_dom"/>
</dbReference>
<dbReference type="SMART" id="SM00248">
    <property type="entry name" value="ANK"/>
    <property type="match status" value="10"/>
</dbReference>
<evidence type="ECO:0000256" key="2">
    <source>
        <dbReference type="ARBA" id="ARBA00023043"/>
    </source>
</evidence>
<evidence type="ECO:0000313" key="7">
    <source>
        <dbReference type="Proteomes" id="UP000274131"/>
    </source>
</evidence>
<keyword evidence="1" id="KW-0677">Repeat</keyword>
<gene>
    <name evidence="6" type="ORF">EVEC_LOCUS7442</name>
</gene>
<protein>
    <submittedName>
        <fullName evidence="8">Protein kinase domain-containing protein</fullName>
    </submittedName>
</protein>
<dbReference type="PROSITE" id="PS50088">
    <property type="entry name" value="ANK_REPEAT"/>
    <property type="match status" value="7"/>
</dbReference>
<dbReference type="STRING" id="51028.A0A0N4VBP4"/>
<evidence type="ECO:0000313" key="8">
    <source>
        <dbReference type="WBParaSite" id="EVEC_0000795801-mRNA-1"/>
    </source>
</evidence>
<evidence type="ECO:0000256" key="4">
    <source>
        <dbReference type="PROSITE-ProRule" id="PRU10141"/>
    </source>
</evidence>
<keyword evidence="7" id="KW-1185">Reference proteome</keyword>
<keyword evidence="4" id="KW-0547">Nucleotide-binding</keyword>
<dbReference type="Proteomes" id="UP000274131">
    <property type="component" value="Unassembled WGS sequence"/>
</dbReference>
<accession>A0A0N4VBP4</accession>
<keyword evidence="4" id="KW-0067">ATP-binding</keyword>
<dbReference type="PRINTS" id="PR01415">
    <property type="entry name" value="ANKYRIN"/>
</dbReference>
<sequence length="870" mass="95679">MGNYKSRPSSTCAEELKKKISEGYAVIRSRLSDDVKPRFDVWNAAQCACFQGDLKSLEGQLTNVSLDERTEDRLLSPLHLICAGHSEQQAEKVAFLLDKCGDDDAKRRALLCHLTRNGFSALHFAIYKSEVETVNILLNNGADVNLAGRLQLPPLHLAAMCGNVELIKQLLTKGASLHSTDFVQYTALHCATYSSHDKAVRLLLSYGADPNYSGGVQDRPLHLASGKGNLEIVSALLDAGAYPSLTDDEGNTSLHFAARTGNVGVIDLLLMKAGNAKQELALKSNIYGDTPLHLACYAGRLEAAKRLIAISGSSTLSLVNLVCNVVVCMYKQLHDLQENVFSETPLHAACTSGRNMELVAYLLRQPGVDPNFQGQDGHTALHSACYHGHLHLVQFLLDSGADQSLTARAVDNPLSPSGSVGSLTLASVRAQTMFSLSRPESAGSIGDSLMSSTQSLYDDQQQTPIIWAYEKGFDQIVALLKHYANKRPDSDVCSEYSSGDSSYTPLPSPMGRLHSMTKEKAEILQLRASLSSTFRLSLNDVDFQDSQKIVVYVHAIVVQDAIGSGSFGKVYKGTYKGTTVAIKRYRPVAFGAKSEVDMFCREVSILRMLQHPNVIAFIGACLDDPSQFAIITEYVTNGSLFSLLHEQKRVLEMALRLNIGVDVARGMRYLHELATRPVIHRDLNSHNILLHENGRAVVADFGESRFMAQRDDDNMTKQPGNLRWMAPEIFTQSGRYDRKADVFSYALCVWEIHAAELPFAYLKPAAAAAEMAYKRGRPSIPPHPTPQFPAHILKVIVSAWQHNPDARPDFAEILPTVEAHVTSLNISECSLAVMKQTGRSPPSSVSLLKNHWERRSTNSKWFLQQKVSTV</sequence>
<dbReference type="InterPro" id="IPR000719">
    <property type="entry name" value="Prot_kinase_dom"/>
</dbReference>